<sequence length="146" mass="16928">MYLSDTKGADPTFREEFQNFQQLKCIIWLAYFKDDSSPISENVLCIHGGNVDVLQGAERFDRNRGYKFSTYVQYWIKKSLLMFLSRHSREIRIPFTLSKAISKIQKARKALDKGHGRRPDDCEIAKFSGLSLAKIESATYTLIYVF</sequence>
<protein>
    <recommendedName>
        <fullName evidence="2">RNA polymerase sigma-70 region 2 domain-containing protein</fullName>
    </recommendedName>
</protein>
<dbReference type="InterPro" id="IPR013324">
    <property type="entry name" value="RNA_pol_sigma_r3/r4-like"/>
</dbReference>
<dbReference type="Gene3D" id="1.10.10.10">
    <property type="entry name" value="Winged helix-like DNA-binding domain superfamily/Winged helix DNA-binding domain"/>
    <property type="match status" value="1"/>
</dbReference>
<accession>A0A5N6NX07</accession>
<evidence type="ECO:0000313" key="4">
    <source>
        <dbReference type="Proteomes" id="UP000326396"/>
    </source>
</evidence>
<comment type="similarity">
    <text evidence="1">Belongs to the sigma-70 factor family.</text>
</comment>
<keyword evidence="4" id="KW-1185">Reference proteome</keyword>
<organism evidence="3 4">
    <name type="scientific">Mikania micrantha</name>
    <name type="common">bitter vine</name>
    <dbReference type="NCBI Taxonomy" id="192012"/>
    <lineage>
        <taxon>Eukaryota</taxon>
        <taxon>Viridiplantae</taxon>
        <taxon>Streptophyta</taxon>
        <taxon>Embryophyta</taxon>
        <taxon>Tracheophyta</taxon>
        <taxon>Spermatophyta</taxon>
        <taxon>Magnoliopsida</taxon>
        <taxon>eudicotyledons</taxon>
        <taxon>Gunneridae</taxon>
        <taxon>Pentapetalae</taxon>
        <taxon>asterids</taxon>
        <taxon>campanulids</taxon>
        <taxon>Asterales</taxon>
        <taxon>Asteraceae</taxon>
        <taxon>Asteroideae</taxon>
        <taxon>Heliantheae alliance</taxon>
        <taxon>Eupatorieae</taxon>
        <taxon>Mikania</taxon>
    </lineage>
</organism>
<name>A0A5N6NX07_9ASTR</name>
<evidence type="ECO:0000313" key="3">
    <source>
        <dbReference type="EMBL" id="KAD5508231.1"/>
    </source>
</evidence>
<dbReference type="PANTHER" id="PTHR30603:SF13">
    <property type="entry name" value="RNA POLYMERASE SIGMA FACTOR SIGC"/>
    <property type="match status" value="1"/>
</dbReference>
<dbReference type="InterPro" id="IPR013325">
    <property type="entry name" value="RNA_pol_sigma_r2"/>
</dbReference>
<dbReference type="Pfam" id="PF04542">
    <property type="entry name" value="Sigma70_r2"/>
    <property type="match status" value="1"/>
</dbReference>
<dbReference type="InterPro" id="IPR007627">
    <property type="entry name" value="RNA_pol_sigma70_r2"/>
</dbReference>
<reference evidence="3 4" key="1">
    <citation type="submission" date="2019-05" db="EMBL/GenBank/DDBJ databases">
        <title>Mikania micrantha, genome provides insights into the molecular mechanism of rapid growth.</title>
        <authorList>
            <person name="Liu B."/>
        </authorList>
    </citation>
    <scope>NUCLEOTIDE SEQUENCE [LARGE SCALE GENOMIC DNA]</scope>
    <source>
        <strain evidence="3">NLD-2019</strain>
        <tissue evidence="3">Leaf</tissue>
    </source>
</reference>
<evidence type="ECO:0000259" key="2">
    <source>
        <dbReference type="Pfam" id="PF04542"/>
    </source>
</evidence>
<feature type="domain" description="RNA polymerase sigma-70 region 2" evidence="2">
    <location>
        <begin position="48"/>
        <end position="89"/>
    </location>
</feature>
<dbReference type="PANTHER" id="PTHR30603">
    <property type="entry name" value="RNA POLYMERASE SIGMA FACTOR RPO"/>
    <property type="match status" value="1"/>
</dbReference>
<dbReference type="Gene3D" id="1.20.120.1810">
    <property type="match status" value="1"/>
</dbReference>
<dbReference type="AlphaFoldDB" id="A0A5N6NX07"/>
<dbReference type="SUPFAM" id="SSF88946">
    <property type="entry name" value="Sigma2 domain of RNA polymerase sigma factors"/>
    <property type="match status" value="1"/>
</dbReference>
<dbReference type="InterPro" id="IPR050239">
    <property type="entry name" value="Sigma-70_RNA_pol_init_factors"/>
</dbReference>
<dbReference type="GO" id="GO:0006352">
    <property type="term" value="P:DNA-templated transcription initiation"/>
    <property type="evidence" value="ECO:0007669"/>
    <property type="project" value="InterPro"/>
</dbReference>
<proteinExistence type="inferred from homology"/>
<dbReference type="Proteomes" id="UP000326396">
    <property type="component" value="Linkage Group LG16"/>
</dbReference>
<dbReference type="SUPFAM" id="SSF88659">
    <property type="entry name" value="Sigma3 and sigma4 domains of RNA polymerase sigma factors"/>
    <property type="match status" value="1"/>
</dbReference>
<gene>
    <name evidence="3" type="ORF">E3N88_15934</name>
</gene>
<comment type="caution">
    <text evidence="3">The sequence shown here is derived from an EMBL/GenBank/DDBJ whole genome shotgun (WGS) entry which is preliminary data.</text>
</comment>
<dbReference type="OrthoDB" id="206108at2759"/>
<dbReference type="EMBL" id="SZYD01000008">
    <property type="protein sequence ID" value="KAD5508231.1"/>
    <property type="molecule type" value="Genomic_DNA"/>
</dbReference>
<dbReference type="GO" id="GO:0003700">
    <property type="term" value="F:DNA-binding transcription factor activity"/>
    <property type="evidence" value="ECO:0007669"/>
    <property type="project" value="InterPro"/>
</dbReference>
<dbReference type="InterPro" id="IPR036388">
    <property type="entry name" value="WH-like_DNA-bd_sf"/>
</dbReference>
<evidence type="ECO:0000256" key="1">
    <source>
        <dbReference type="ARBA" id="ARBA00007788"/>
    </source>
</evidence>